<dbReference type="AlphaFoldDB" id="A0A428PAA8"/>
<name>A0A428PAA8_9HYPO</name>
<evidence type="ECO:0000313" key="2">
    <source>
        <dbReference type="Proteomes" id="UP000288168"/>
    </source>
</evidence>
<protein>
    <submittedName>
        <fullName evidence="1">Uncharacterized protein</fullName>
    </submittedName>
</protein>
<evidence type="ECO:0000313" key="1">
    <source>
        <dbReference type="EMBL" id="RSL50012.1"/>
    </source>
</evidence>
<dbReference type="SUPFAM" id="SSF52047">
    <property type="entry name" value="RNI-like"/>
    <property type="match status" value="1"/>
</dbReference>
<reference evidence="1 2" key="1">
    <citation type="submission" date="2017-06" db="EMBL/GenBank/DDBJ databases">
        <title>Comparative genomic analysis of Ambrosia Fusariam Clade fungi.</title>
        <authorList>
            <person name="Stajich J.E."/>
            <person name="Carrillo J."/>
            <person name="Kijimoto T."/>
            <person name="Eskalen A."/>
            <person name="O'Donnell K."/>
            <person name="Kasson M."/>
        </authorList>
    </citation>
    <scope>NUCLEOTIDE SEQUENCE [LARGE SCALE GENOMIC DNA]</scope>
    <source>
        <strain evidence="1 2">NRRL62584</strain>
    </source>
</reference>
<dbReference type="STRING" id="1325734.A0A428PAA8"/>
<dbReference type="OrthoDB" id="550575at2759"/>
<dbReference type="Proteomes" id="UP000288168">
    <property type="component" value="Unassembled WGS sequence"/>
</dbReference>
<dbReference type="InterPro" id="IPR032675">
    <property type="entry name" value="LRR_dom_sf"/>
</dbReference>
<gene>
    <name evidence="1" type="ORF">CEP54_012163</name>
</gene>
<organism evidence="1 2">
    <name type="scientific">Fusarium duplospermum</name>
    <dbReference type="NCBI Taxonomy" id="1325734"/>
    <lineage>
        <taxon>Eukaryota</taxon>
        <taxon>Fungi</taxon>
        <taxon>Dikarya</taxon>
        <taxon>Ascomycota</taxon>
        <taxon>Pezizomycotina</taxon>
        <taxon>Sordariomycetes</taxon>
        <taxon>Hypocreomycetidae</taxon>
        <taxon>Hypocreales</taxon>
        <taxon>Nectriaceae</taxon>
        <taxon>Fusarium</taxon>
        <taxon>Fusarium solani species complex</taxon>
    </lineage>
</organism>
<proteinExistence type="predicted"/>
<accession>A0A428PAA8</accession>
<comment type="caution">
    <text evidence="1">The sequence shown here is derived from an EMBL/GenBank/DDBJ whole genome shotgun (WGS) entry which is preliminary data.</text>
</comment>
<dbReference type="Gene3D" id="3.80.10.10">
    <property type="entry name" value="Ribonuclease Inhibitor"/>
    <property type="match status" value="1"/>
</dbReference>
<dbReference type="EMBL" id="NKCI01000170">
    <property type="protein sequence ID" value="RSL50012.1"/>
    <property type="molecule type" value="Genomic_DNA"/>
</dbReference>
<keyword evidence="2" id="KW-1185">Reference proteome</keyword>
<sequence>MPPVRTAKQNTAATDAAPVGKRPKTMWLKPIPKGDKDAFFKSSERDWDDQYEAKIGTGTRTIKFGSEFVLTDRHVDDILALGPGVCGGLWQFIFQFEDVSYDAKNKASLTTDVVVRLAKACPKLRKIELPGAGSVGEDALQALFEHCPALTHLEISKHGHGIGGNGITGTSLDALRENPEWAPKLKKLILTKDDQNKSFMKAMRALGKERQAMTITVISRDEEKKWGDWELDITKQDYKKGRKHGDPYDDKPGPNPFLGRYNRYYW</sequence>